<evidence type="ECO:0000313" key="2">
    <source>
        <dbReference type="EMBL" id="MDX2914540.1"/>
    </source>
</evidence>
<dbReference type="InterPro" id="IPR050583">
    <property type="entry name" value="Mycobacterial_A85_antigen"/>
</dbReference>
<evidence type="ECO:0000313" key="3">
    <source>
        <dbReference type="Proteomes" id="UP001271723"/>
    </source>
</evidence>
<dbReference type="InterPro" id="IPR029058">
    <property type="entry name" value="AB_hydrolase_fold"/>
</dbReference>
<evidence type="ECO:0000256" key="1">
    <source>
        <dbReference type="SAM" id="MobiDB-lite"/>
    </source>
</evidence>
<dbReference type="PANTHER" id="PTHR48098">
    <property type="entry name" value="ENTEROCHELIN ESTERASE-RELATED"/>
    <property type="match status" value="1"/>
</dbReference>
<dbReference type="RefSeq" id="WP_179203110.1">
    <property type="nucleotide sequence ID" value="NZ_JAGJBZ010000001.1"/>
</dbReference>
<comment type="caution">
    <text evidence="2">The sequence shown here is derived from an EMBL/GenBank/DDBJ whole genome shotgun (WGS) entry which is preliminary data.</text>
</comment>
<feature type="compositionally biased region" description="Low complexity" evidence="1">
    <location>
        <begin position="367"/>
        <end position="379"/>
    </location>
</feature>
<gene>
    <name evidence="2" type="ORF">PV517_38445</name>
</gene>
<dbReference type="SUPFAM" id="SSF53474">
    <property type="entry name" value="alpha/beta-Hydrolases"/>
    <property type="match status" value="1"/>
</dbReference>
<dbReference type="GO" id="GO:0016787">
    <property type="term" value="F:hydrolase activity"/>
    <property type="evidence" value="ECO:0007669"/>
    <property type="project" value="UniProtKB-KW"/>
</dbReference>
<dbReference type="PANTHER" id="PTHR48098:SF1">
    <property type="entry name" value="DIACYLGLYCEROL ACYLTRANSFERASE_MYCOLYLTRANSFERASE AG85A"/>
    <property type="match status" value="1"/>
</dbReference>
<dbReference type="EMBL" id="JARAVY010000021">
    <property type="protein sequence ID" value="MDX2914540.1"/>
    <property type="molecule type" value="Genomic_DNA"/>
</dbReference>
<reference evidence="2 3" key="1">
    <citation type="journal article" date="2023" name="Microb. Genom.">
        <title>Mesoterricola silvestris gen. nov., sp. nov., Mesoterricola sediminis sp. nov., Geothrix oryzae sp. nov., Geothrix edaphica sp. nov., Geothrix rubra sp. nov., and Geothrix limicola sp. nov., six novel members of Acidobacteriota isolated from soils.</title>
        <authorList>
            <person name="Weisberg A.J."/>
            <person name="Pearce E."/>
            <person name="Kramer C.G."/>
            <person name="Chang J.H."/>
            <person name="Clarke C.R."/>
        </authorList>
    </citation>
    <scope>NUCLEOTIDE SEQUENCE [LARGE SCALE GENOMIC DNA]</scope>
    <source>
        <strain evidence="2 3">NRRL_B-2795</strain>
    </source>
</reference>
<proteinExistence type="predicted"/>
<dbReference type="Pfam" id="PF00756">
    <property type="entry name" value="Esterase"/>
    <property type="match status" value="1"/>
</dbReference>
<accession>A0ABU4LFH7</accession>
<sequence>MSSSALTGTAEVRVLLPRGYGVEEGRSYPVLHLYHGGGQSASSWTRDGAAEEITADLPAIVVMPDAGCTDWYADWWNDGDHGRPMWETFHIGLLIPWVDEHYRTIPVRGARAVAGLSMGGFGALSYAARHPDLFGAVGSFSGDVDHQNLEMRTIIEQLHPCLWGPWATQEVRWRGDNPWDLGANLAGLDVSLYTGNGHPRQDGEAVDRTEQRIWQENVSLHERLLTLGTRHRWHDYGAGSHTWPYWQASLRAWIPHLKACFARHAQHPEIPRSFTFSSIRPQYSTYGWSVRMRRDVTEFSALKVARTGHFTVFGNGAATVRTPPLARPGSRHSLTVHDREAASVRTVSADSQGRLAITVSLGPGNPYQQYSQEAEASSSGPSPDDVPFHVRGDGSRFHRAEVTILQH</sequence>
<organism evidence="2 3">
    <name type="scientific">Streptomyces griseiscabiei</name>
    <dbReference type="NCBI Taxonomy" id="2993540"/>
    <lineage>
        <taxon>Bacteria</taxon>
        <taxon>Bacillati</taxon>
        <taxon>Actinomycetota</taxon>
        <taxon>Actinomycetes</taxon>
        <taxon>Kitasatosporales</taxon>
        <taxon>Streptomycetaceae</taxon>
        <taxon>Streptomyces</taxon>
    </lineage>
</organism>
<feature type="region of interest" description="Disordered" evidence="1">
    <location>
        <begin position="362"/>
        <end position="387"/>
    </location>
</feature>
<dbReference type="InterPro" id="IPR000801">
    <property type="entry name" value="Esterase-like"/>
</dbReference>
<keyword evidence="2" id="KW-0378">Hydrolase</keyword>
<keyword evidence="3" id="KW-1185">Reference proteome</keyword>
<dbReference type="Proteomes" id="UP001271723">
    <property type="component" value="Unassembled WGS sequence"/>
</dbReference>
<protein>
    <submittedName>
        <fullName evidence="2">Alpha/beta hydrolase-fold protein</fullName>
    </submittedName>
</protein>
<name>A0ABU4LFH7_9ACTN</name>
<dbReference type="Gene3D" id="3.40.50.1820">
    <property type="entry name" value="alpha/beta hydrolase"/>
    <property type="match status" value="1"/>
</dbReference>